<dbReference type="EMBL" id="CP064946">
    <property type="protein sequence ID" value="QPH47068.1"/>
    <property type="molecule type" value="Genomic_DNA"/>
</dbReference>
<dbReference type="Gene3D" id="3.40.50.1820">
    <property type="entry name" value="alpha/beta hydrolase"/>
    <property type="match status" value="1"/>
</dbReference>
<evidence type="ECO:0000259" key="1">
    <source>
        <dbReference type="Pfam" id="PF12697"/>
    </source>
</evidence>
<reference evidence="2 3" key="1">
    <citation type="submission" date="2020-11" db="EMBL/GenBank/DDBJ databases">
        <title>Pseudomonas fulva producing VIM-24.</title>
        <authorList>
            <person name="Liu S."/>
        </authorList>
    </citation>
    <scope>NUCLEOTIDE SEQUENCE [LARGE SCALE GENOMIC DNA]</scope>
    <source>
        <strain evidence="2 3">ZDHY414</strain>
    </source>
</reference>
<dbReference type="PANTHER" id="PTHR43798">
    <property type="entry name" value="MONOACYLGLYCEROL LIPASE"/>
    <property type="match status" value="1"/>
</dbReference>
<feature type="domain" description="AB hydrolase-1" evidence="1">
    <location>
        <begin position="31"/>
        <end position="282"/>
    </location>
</feature>
<keyword evidence="2" id="KW-0378">Hydrolase</keyword>
<dbReference type="SUPFAM" id="SSF53474">
    <property type="entry name" value="alpha/beta-Hydrolases"/>
    <property type="match status" value="1"/>
</dbReference>
<dbReference type="PANTHER" id="PTHR43798:SF33">
    <property type="entry name" value="HYDROLASE, PUTATIVE (AFU_ORTHOLOGUE AFUA_2G14860)-RELATED"/>
    <property type="match status" value="1"/>
</dbReference>
<dbReference type="RefSeq" id="WP_049695923.1">
    <property type="nucleotide sequence ID" value="NZ_CAXODI010000009.1"/>
</dbReference>
<dbReference type="GO" id="GO:0016020">
    <property type="term" value="C:membrane"/>
    <property type="evidence" value="ECO:0007669"/>
    <property type="project" value="TreeGrafter"/>
</dbReference>
<evidence type="ECO:0000313" key="2">
    <source>
        <dbReference type="EMBL" id="QPH47068.1"/>
    </source>
</evidence>
<name>A0A7S9LDG6_9PSED</name>
<gene>
    <name evidence="2" type="ORF">IZU98_11570</name>
</gene>
<dbReference type="InterPro" id="IPR050266">
    <property type="entry name" value="AB_hydrolase_sf"/>
</dbReference>
<dbReference type="AlphaFoldDB" id="A0A7S9LDG6"/>
<protein>
    <submittedName>
        <fullName evidence="2">Alpha/beta hydrolase</fullName>
    </submittedName>
</protein>
<dbReference type="InterPro" id="IPR000073">
    <property type="entry name" value="AB_hydrolase_1"/>
</dbReference>
<dbReference type="GO" id="GO:0016787">
    <property type="term" value="F:hydrolase activity"/>
    <property type="evidence" value="ECO:0007669"/>
    <property type="project" value="UniProtKB-KW"/>
</dbReference>
<dbReference type="InterPro" id="IPR029058">
    <property type="entry name" value="AB_hydrolase_fold"/>
</dbReference>
<dbReference type="Pfam" id="PF12697">
    <property type="entry name" value="Abhydrolase_6"/>
    <property type="match status" value="1"/>
</dbReference>
<accession>A0A7S9LDG6</accession>
<dbReference type="Proteomes" id="UP000594430">
    <property type="component" value="Chromosome"/>
</dbReference>
<organism evidence="2 3">
    <name type="scientific">Pseudomonas fulva</name>
    <dbReference type="NCBI Taxonomy" id="47880"/>
    <lineage>
        <taxon>Bacteria</taxon>
        <taxon>Pseudomonadati</taxon>
        <taxon>Pseudomonadota</taxon>
        <taxon>Gammaproteobacteria</taxon>
        <taxon>Pseudomonadales</taxon>
        <taxon>Pseudomonadaceae</taxon>
        <taxon>Pseudomonas</taxon>
    </lineage>
</organism>
<sequence>MQLTPWSHDCSEGFTLRGWRSEPTGRPLLHFLHGNGFCSLAYQPLLMQLGQHFDLWLSDVQGHGDSDHAGPFRGWNRTAALAAEAFSAHVAEYADVPRLAIGHSFGGVLTGLLLASEPQLFERAVLLDPVIFSRRMLFSMKLAACFGLNRHHALARKTAGRRSTWPDRHSTMTSLQGRGIFKGWSDAALQAYVSHAIAEGEGGVLLKCRPSREVDIFSTYPSHLWSSLSRIGVSTRVLYGSQTYPYVRASALRLAALNPHVSVQEVGGGHCFMQEYPEAAAQEVLAFLRPSVLPVEQAGPFQVASP</sequence>
<evidence type="ECO:0000313" key="3">
    <source>
        <dbReference type="Proteomes" id="UP000594430"/>
    </source>
</evidence>
<proteinExistence type="predicted"/>